<reference evidence="2 3" key="1">
    <citation type="submission" date="2020-08" db="EMBL/GenBank/DDBJ databases">
        <authorList>
            <person name="Liu C."/>
            <person name="Sun Q."/>
        </authorList>
    </citation>
    <scope>NUCLEOTIDE SEQUENCE [LARGE SCALE GENOMIC DNA]</scope>
    <source>
        <strain evidence="2 3">NSJ-22</strain>
    </source>
</reference>
<keyword evidence="1" id="KW-1133">Transmembrane helix</keyword>
<evidence type="ECO:0000313" key="2">
    <source>
        <dbReference type="EMBL" id="MBC6010078.1"/>
    </source>
</evidence>
<dbReference type="RefSeq" id="WP_187012373.1">
    <property type="nucleotide sequence ID" value="NZ_JACRWG010000028.1"/>
</dbReference>
<keyword evidence="1" id="KW-0472">Membrane</keyword>
<protein>
    <submittedName>
        <fullName evidence="2">Uncharacterized protein</fullName>
    </submittedName>
</protein>
<comment type="caution">
    <text evidence="2">The sequence shown here is derived from an EMBL/GenBank/DDBJ whole genome shotgun (WGS) entry which is preliminary data.</text>
</comment>
<feature type="transmembrane region" description="Helical" evidence="1">
    <location>
        <begin position="128"/>
        <end position="147"/>
    </location>
</feature>
<sequence length="160" mass="18988">MMKKLHLIIKISFFAIVIAVSIFLKEKHFTAYISPGAVIDQTDYLIQFNIFSKILLASSLLLLILFFTYYKMSVRLFDITLLDKIILFYYSVFFITILTTYHSFYVYSGDLCHLSSILTSITFLQYDFFNVLPIGIILYIPILYLFFIKHERRKIRNEKE</sequence>
<evidence type="ECO:0000256" key="1">
    <source>
        <dbReference type="SAM" id="Phobius"/>
    </source>
</evidence>
<keyword evidence="3" id="KW-1185">Reference proteome</keyword>
<organism evidence="2 3">
    <name type="scientific">Catenibacterium faecis</name>
    <dbReference type="NCBI Taxonomy" id="2764323"/>
    <lineage>
        <taxon>Bacteria</taxon>
        <taxon>Bacillati</taxon>
        <taxon>Bacillota</taxon>
        <taxon>Erysipelotrichia</taxon>
        <taxon>Erysipelotrichales</taxon>
        <taxon>Coprobacillaceae</taxon>
        <taxon>Catenibacterium</taxon>
    </lineage>
</organism>
<name>A0ABR7KBN5_9FIRM</name>
<proteinExistence type="predicted"/>
<dbReference type="EMBL" id="JACRWG010000028">
    <property type="protein sequence ID" value="MBC6010078.1"/>
    <property type="molecule type" value="Genomic_DNA"/>
</dbReference>
<keyword evidence="1" id="KW-0812">Transmembrane</keyword>
<feature type="transmembrane region" description="Helical" evidence="1">
    <location>
        <begin position="44"/>
        <end position="67"/>
    </location>
</feature>
<gene>
    <name evidence="2" type="ORF">H8909_07460</name>
</gene>
<evidence type="ECO:0000313" key="3">
    <source>
        <dbReference type="Proteomes" id="UP000603474"/>
    </source>
</evidence>
<dbReference type="Proteomes" id="UP000603474">
    <property type="component" value="Unassembled WGS sequence"/>
</dbReference>
<accession>A0ABR7KBN5</accession>
<feature type="transmembrane region" description="Helical" evidence="1">
    <location>
        <begin position="87"/>
        <end position="108"/>
    </location>
</feature>
<feature type="transmembrane region" description="Helical" evidence="1">
    <location>
        <begin position="7"/>
        <end position="24"/>
    </location>
</feature>